<reference evidence="1 2" key="1">
    <citation type="submission" date="2021-06" db="EMBL/GenBank/DDBJ databases">
        <authorList>
            <person name="Palmer J.M."/>
        </authorList>
    </citation>
    <scope>NUCLEOTIDE SEQUENCE [LARGE SCALE GENOMIC DNA]</scope>
    <source>
        <strain evidence="1 2">AS_MEX2019</strain>
        <tissue evidence="1">Muscle</tissue>
    </source>
</reference>
<dbReference type="EMBL" id="JAHRIP010000637">
    <property type="protein sequence ID" value="MEQ2279569.1"/>
    <property type="molecule type" value="Genomic_DNA"/>
</dbReference>
<name>A0ABV0XDM4_9TELE</name>
<keyword evidence="2" id="KW-1185">Reference proteome</keyword>
<sequence>MSVSLQRDINALCPSVQFRWGPAWKRSVCCKSGVFIRTVTSREVRCYSLFLAVLEVGLMRFILKVPEKLVLILYPWLWSQHYSSSHNSSRSSRVLGPLYAPFSSVYLTVFFKG</sequence>
<evidence type="ECO:0000313" key="1">
    <source>
        <dbReference type="EMBL" id="MEQ2279569.1"/>
    </source>
</evidence>
<evidence type="ECO:0000313" key="2">
    <source>
        <dbReference type="Proteomes" id="UP001469553"/>
    </source>
</evidence>
<organism evidence="1 2">
    <name type="scientific">Ameca splendens</name>
    <dbReference type="NCBI Taxonomy" id="208324"/>
    <lineage>
        <taxon>Eukaryota</taxon>
        <taxon>Metazoa</taxon>
        <taxon>Chordata</taxon>
        <taxon>Craniata</taxon>
        <taxon>Vertebrata</taxon>
        <taxon>Euteleostomi</taxon>
        <taxon>Actinopterygii</taxon>
        <taxon>Neopterygii</taxon>
        <taxon>Teleostei</taxon>
        <taxon>Neoteleostei</taxon>
        <taxon>Acanthomorphata</taxon>
        <taxon>Ovalentaria</taxon>
        <taxon>Atherinomorphae</taxon>
        <taxon>Cyprinodontiformes</taxon>
        <taxon>Goodeidae</taxon>
        <taxon>Ameca</taxon>
    </lineage>
</organism>
<dbReference type="Proteomes" id="UP001469553">
    <property type="component" value="Unassembled WGS sequence"/>
</dbReference>
<proteinExistence type="predicted"/>
<gene>
    <name evidence="1" type="ORF">AMECASPLE_010840</name>
</gene>
<accession>A0ABV0XDM4</accession>
<protein>
    <submittedName>
        <fullName evidence="1">Uncharacterized protein</fullName>
    </submittedName>
</protein>
<comment type="caution">
    <text evidence="1">The sequence shown here is derived from an EMBL/GenBank/DDBJ whole genome shotgun (WGS) entry which is preliminary data.</text>
</comment>